<dbReference type="Proteomes" id="UP001056455">
    <property type="component" value="Chromosome"/>
</dbReference>
<gene>
    <name evidence="1" type="ORF">NF556_07935</name>
</gene>
<name>A0ABY4YXQ0_9MICO</name>
<dbReference type="Pfam" id="PF14281">
    <property type="entry name" value="PDDEXK_4"/>
    <property type="match status" value="1"/>
</dbReference>
<keyword evidence="2" id="KW-1185">Reference proteome</keyword>
<evidence type="ECO:0000313" key="1">
    <source>
        <dbReference type="EMBL" id="USQ81563.1"/>
    </source>
</evidence>
<organism evidence="1 2">
    <name type="scientific">Ornithinimicrobium faecis</name>
    <dbReference type="NCBI Taxonomy" id="2934158"/>
    <lineage>
        <taxon>Bacteria</taxon>
        <taxon>Bacillati</taxon>
        <taxon>Actinomycetota</taxon>
        <taxon>Actinomycetes</taxon>
        <taxon>Micrococcales</taxon>
        <taxon>Ornithinimicrobiaceae</taxon>
        <taxon>Ornithinimicrobium</taxon>
    </lineage>
</organism>
<evidence type="ECO:0000313" key="2">
    <source>
        <dbReference type="Proteomes" id="UP001056455"/>
    </source>
</evidence>
<sequence>MLEDVSALNQMVTALVPSLSRSLAEQFNVFHVMHHGTHEKQLSNVFAWLLDADGTHELGDAFQRLFVERVNRHLADANQLPVGGYRITQEVDTSSHEDVSGDIADIVLTNERASVVVENYEWSDGHGHGYDRYLAHGAAGGRQSVVVLLCVRHVSHLLTDGWEKSVVVTYAELLESLQTHIAHDRAWQRAHTRQGFFISELVQHYTEGPGVVSGEDQIQFIKAMCDTGESARYGHRPLEAAAQGFADLVALHAKQQFDEGHKTLGEVKRALRHYAEHTLTSQLDISRPTGQETVVKTPFSGQWQWCVALICPDPHRNLHLEFGPTAVVENGLVAEPVVDPDYTKIFVTRKAASGDGIDRILQSDIGLDEVLNGLSDGDVRLHDALLAISKPDFSQTPRVRRS</sequence>
<dbReference type="InterPro" id="IPR029470">
    <property type="entry name" value="PDDEXK_4"/>
</dbReference>
<dbReference type="EMBL" id="CP099489">
    <property type="protein sequence ID" value="USQ81563.1"/>
    <property type="molecule type" value="Genomic_DNA"/>
</dbReference>
<dbReference type="RefSeq" id="WP_252595093.1">
    <property type="nucleotide sequence ID" value="NZ_CP099489.1"/>
</dbReference>
<proteinExistence type="predicted"/>
<reference evidence="1" key="1">
    <citation type="submission" date="2022-06" db="EMBL/GenBank/DDBJ databases">
        <title>Ornithinimicrobium HY1793.</title>
        <authorList>
            <person name="Huang Y."/>
        </authorList>
    </citation>
    <scope>NUCLEOTIDE SEQUENCE</scope>
    <source>
        <strain evidence="1">HY1793</strain>
    </source>
</reference>
<accession>A0ABY4YXQ0</accession>
<protein>
    <submittedName>
        <fullName evidence="1">PD-(D/E)XK nuclease family protein</fullName>
    </submittedName>
</protein>